<dbReference type="GeneID" id="34585545"/>
<dbReference type="SUPFAM" id="SSF56219">
    <property type="entry name" value="DNase I-like"/>
    <property type="match status" value="1"/>
</dbReference>
<feature type="compositionally biased region" description="Basic and acidic residues" evidence="1">
    <location>
        <begin position="329"/>
        <end position="343"/>
    </location>
</feature>
<dbReference type="Proteomes" id="UP000185904">
    <property type="component" value="Unassembled WGS sequence"/>
</dbReference>
<keyword evidence="3" id="KW-1185">Reference proteome</keyword>
<proteinExistence type="predicted"/>
<dbReference type="InterPro" id="IPR050410">
    <property type="entry name" value="CCR4/nocturin_mRNA_transcr"/>
</dbReference>
<evidence type="ECO:0000256" key="1">
    <source>
        <dbReference type="SAM" id="MobiDB-lite"/>
    </source>
</evidence>
<dbReference type="EMBL" id="LVCJ01000009">
    <property type="protein sequence ID" value="OAL38472.1"/>
    <property type="molecule type" value="Genomic_DNA"/>
</dbReference>
<sequence>MGDASSPPGVVAGKAAMPEDSSPTLLPIRILTHNVRFATDTPNKSEKLWPDRFPYLSSHFKYHTRPHFAPQSTLVCMQEVLHRQLLDLHSRTFNTSTAPQGSSDDNDWTYVGVGRNNGKTKGEYSPIFFRKSAWKCIHFETVWLNETGEVGKKGWDADSIRILTCAVLESVLVGNNNNNSNNDLGSLTAATTSSSSPGRQGNQLILAMNTHLDNEGTVSRRESAKLILRVASRLRSRFNPTFTFLSGDLNSHPDGDAYEVLNQPGSGFVDTRRLVGSSDDDKPQNNDDGKIYAYGNERTFTGFPADPAAGGRERIDFVHLGIPTQGGRQGEDHHHHHHRDESVAPRPGEAHSYGQIREMVQTYGVLPNRFDDKVWMSDHRGVVVDVLVRF</sequence>
<feature type="compositionally biased region" description="Low complexity" evidence="1">
    <location>
        <begin position="179"/>
        <end position="196"/>
    </location>
</feature>
<comment type="caution">
    <text evidence="2">The sequence shown here is derived from an EMBL/GenBank/DDBJ whole genome shotgun (WGS) entry which is preliminary data.</text>
</comment>
<name>A0A178DA34_9EURO</name>
<reference evidence="2 3" key="1">
    <citation type="submission" date="2016-03" db="EMBL/GenBank/DDBJ databases">
        <title>The draft genome sequence of Fonsecaea nubica causative agent of cutaneous subcutaneous infection in human host.</title>
        <authorList>
            <person name="Costa F."/>
            <person name="Sybren D.H."/>
            <person name="Raittz R.T."/>
            <person name="Weiss V.A."/>
            <person name="Leao A.C."/>
            <person name="Gomes R."/>
            <person name="De Souza E.M."/>
            <person name="Pedrosa F.O."/>
            <person name="Steffens M.B."/>
            <person name="Bombassaro A."/>
            <person name="Tadra-Sfeir M.Z."/>
            <person name="Moreno L.F."/>
            <person name="Najafzadeh M.J."/>
            <person name="Felipe M.S."/>
            <person name="Teixeira M."/>
            <person name="Sun J."/>
            <person name="Xi L."/>
            <person name="Castro M.A."/>
            <person name="Vicente V.A."/>
        </authorList>
    </citation>
    <scope>NUCLEOTIDE SEQUENCE [LARGE SCALE GENOMIC DNA]</scope>
    <source>
        <strain evidence="2 3">CBS 269.64</strain>
    </source>
</reference>
<dbReference type="OrthoDB" id="276515at2759"/>
<evidence type="ECO:0000313" key="2">
    <source>
        <dbReference type="EMBL" id="OAL38472.1"/>
    </source>
</evidence>
<gene>
    <name evidence="2" type="ORF">AYO20_02121</name>
</gene>
<feature type="region of interest" description="Disordered" evidence="1">
    <location>
        <begin position="324"/>
        <end position="350"/>
    </location>
</feature>
<organism evidence="2 3">
    <name type="scientific">Fonsecaea nubica</name>
    <dbReference type="NCBI Taxonomy" id="856822"/>
    <lineage>
        <taxon>Eukaryota</taxon>
        <taxon>Fungi</taxon>
        <taxon>Dikarya</taxon>
        <taxon>Ascomycota</taxon>
        <taxon>Pezizomycotina</taxon>
        <taxon>Eurotiomycetes</taxon>
        <taxon>Chaetothyriomycetidae</taxon>
        <taxon>Chaetothyriales</taxon>
        <taxon>Herpotrichiellaceae</taxon>
        <taxon>Fonsecaea</taxon>
    </lineage>
</organism>
<feature type="region of interest" description="Disordered" evidence="1">
    <location>
        <begin position="179"/>
        <end position="201"/>
    </location>
</feature>
<dbReference type="RefSeq" id="XP_022503484.1">
    <property type="nucleotide sequence ID" value="XM_022640427.1"/>
</dbReference>
<accession>A0A178DA34</accession>
<protein>
    <submittedName>
        <fullName evidence="2">Uncharacterized protein</fullName>
    </submittedName>
</protein>
<dbReference type="PANTHER" id="PTHR12121">
    <property type="entry name" value="CARBON CATABOLITE REPRESSOR PROTEIN 4"/>
    <property type="match status" value="1"/>
</dbReference>
<dbReference type="Gene3D" id="3.60.10.10">
    <property type="entry name" value="Endonuclease/exonuclease/phosphatase"/>
    <property type="match status" value="1"/>
</dbReference>
<dbReference type="AlphaFoldDB" id="A0A178DA34"/>
<evidence type="ECO:0000313" key="3">
    <source>
        <dbReference type="Proteomes" id="UP000185904"/>
    </source>
</evidence>
<dbReference type="InterPro" id="IPR036691">
    <property type="entry name" value="Endo/exonu/phosph_ase_sf"/>
</dbReference>
<dbReference type="GO" id="GO:0000175">
    <property type="term" value="F:3'-5'-RNA exonuclease activity"/>
    <property type="evidence" value="ECO:0007669"/>
    <property type="project" value="TreeGrafter"/>
</dbReference>
<dbReference type="PANTHER" id="PTHR12121:SF36">
    <property type="entry name" value="ENDONUCLEASE_EXONUCLEASE_PHOSPHATASE DOMAIN-CONTAINING PROTEIN"/>
    <property type="match status" value="1"/>
</dbReference>